<feature type="binding site" evidence="2">
    <location>
        <begin position="11"/>
        <end position="14"/>
    </location>
    <ligand>
        <name>FAD</name>
        <dbReference type="ChEBI" id="CHEBI:57692"/>
    </ligand>
</feature>
<feature type="active site" evidence="1">
    <location>
        <position position="77"/>
    </location>
</feature>
<name>K4KM68_SIMAS</name>
<evidence type="ECO:0000313" key="3">
    <source>
        <dbReference type="EMBL" id="AFU99325.2"/>
    </source>
</evidence>
<gene>
    <name evidence="3" type="ordered locus">M5M_10730</name>
</gene>
<dbReference type="eggNOG" id="COG0654">
    <property type="taxonomic scope" value="Bacteria"/>
</dbReference>
<feature type="binding site" evidence="2">
    <location>
        <position position="77"/>
    </location>
    <ligand>
        <name>7-chloro-L-tryptophan</name>
        <dbReference type="ChEBI" id="CHEBI:58713"/>
    </ligand>
</feature>
<dbReference type="PANTHER" id="PTHR43747">
    <property type="entry name" value="FAD-BINDING PROTEIN"/>
    <property type="match status" value="1"/>
</dbReference>
<evidence type="ECO:0000256" key="1">
    <source>
        <dbReference type="PIRSR" id="PIRSR011396-1"/>
    </source>
</evidence>
<evidence type="ECO:0000313" key="4">
    <source>
        <dbReference type="Proteomes" id="UP000000466"/>
    </source>
</evidence>
<protein>
    <submittedName>
        <fullName evidence="3">Tryptophan halogenase</fullName>
    </submittedName>
</protein>
<dbReference type="InterPro" id="IPR050816">
    <property type="entry name" value="Flavin-dep_Halogenase_NPB"/>
</dbReference>
<keyword evidence="2" id="KW-0547">Nucleotide-binding</keyword>
<dbReference type="AlphaFoldDB" id="K4KM68"/>
<dbReference type="OrthoDB" id="6278312at2"/>
<sequence>MQPKRLVIVGGGTAGWMAANLFAARWASAGVHITLVESPDVPTVGVGEGSTPTLKRFFQAIGVQESDWMPAANATYKVNIRFKDWAPDAGAVDYSHPFISQPDTFTQRDFLINARTRRMGLDTHTTPADFLLNGVLAKHGKGPITPDNFPFRIEYGYHFDAGLLAQHLRRTAIDRGVNHLTAHIDTVGQSDDGAITRLHTRDGQSIDGDFFIDCSGFKAMLMRETLGVAHKSFNANLFNDAAVVAATEALHPLPPETLSTALSAGWAWRIPLTNRTGNGYVYSSDFISREQAEQEFRQHLGLSEQQECRHLRMQVGQLEKHWHKNCLALGLSQGFIEPLEATALHLVQICTELFMDLFEKAGFSSQHAQEYNQRVSDRFERVRDYIVAHYKLNNRNDSDYWRACRAMTDLSPSLQGILDCWYKAGDLETEIQRQGIENHFGAVSWNCLLAGYGVFPKLAPTQPGTGDLYQEKRIAQFLEGCALNFSDHAHNLQLLHKK</sequence>
<dbReference type="Gene3D" id="3.50.50.60">
    <property type="entry name" value="FAD/NAD(P)-binding domain"/>
    <property type="match status" value="1"/>
</dbReference>
<accession>K4KM68</accession>
<keyword evidence="4" id="KW-1185">Reference proteome</keyword>
<dbReference type="PANTHER" id="PTHR43747:SF4">
    <property type="entry name" value="FLAVIN-DEPENDENT TRYPTOPHAN HALOGENASE"/>
    <property type="match status" value="1"/>
</dbReference>
<dbReference type="SUPFAM" id="SSF51905">
    <property type="entry name" value="FAD/NAD(P)-binding domain"/>
    <property type="match status" value="1"/>
</dbReference>
<dbReference type="InterPro" id="IPR006905">
    <property type="entry name" value="Flavin_halogenase"/>
</dbReference>
<keyword evidence="2" id="KW-0285">Flavoprotein</keyword>
<dbReference type="HOGENOM" id="CLU_022247_0_0_6"/>
<dbReference type="EMBL" id="CP003746">
    <property type="protein sequence ID" value="AFU99325.2"/>
    <property type="molecule type" value="Genomic_DNA"/>
</dbReference>
<dbReference type="Proteomes" id="UP000000466">
    <property type="component" value="Chromosome"/>
</dbReference>
<organism evidence="3 4">
    <name type="scientific">Simiduia agarivorans (strain DSM 21679 / JCM 13881 / BCRC 17597 / SA1)</name>
    <dbReference type="NCBI Taxonomy" id="1117647"/>
    <lineage>
        <taxon>Bacteria</taxon>
        <taxon>Pseudomonadati</taxon>
        <taxon>Pseudomonadota</taxon>
        <taxon>Gammaproteobacteria</taxon>
        <taxon>Cellvibrionales</taxon>
        <taxon>Cellvibrionaceae</taxon>
        <taxon>Simiduia</taxon>
    </lineage>
</organism>
<dbReference type="GO" id="GO:0000166">
    <property type="term" value="F:nucleotide binding"/>
    <property type="evidence" value="ECO:0007669"/>
    <property type="project" value="UniProtKB-KW"/>
</dbReference>
<feature type="binding site" evidence="2">
    <location>
        <position position="340"/>
    </location>
    <ligand>
        <name>L-tryptophan</name>
        <dbReference type="ChEBI" id="CHEBI:57912"/>
    </ligand>
</feature>
<dbReference type="Pfam" id="PF04820">
    <property type="entry name" value="Trp_halogenase"/>
    <property type="match status" value="1"/>
</dbReference>
<proteinExistence type="predicted"/>
<dbReference type="KEGG" id="saga:M5M_10730"/>
<dbReference type="GO" id="GO:0004497">
    <property type="term" value="F:monooxygenase activity"/>
    <property type="evidence" value="ECO:0007669"/>
    <property type="project" value="InterPro"/>
</dbReference>
<feature type="binding site" evidence="2">
    <location>
        <position position="331"/>
    </location>
    <ligand>
        <name>FAD</name>
        <dbReference type="ChEBI" id="CHEBI:57692"/>
    </ligand>
</feature>
<dbReference type="InterPro" id="IPR036188">
    <property type="entry name" value="FAD/NAD-bd_sf"/>
</dbReference>
<dbReference type="PIRSF" id="PIRSF011396">
    <property type="entry name" value="Trp_halogenase"/>
    <property type="match status" value="1"/>
</dbReference>
<dbReference type="STRING" id="1117647.M5M_10730"/>
<evidence type="ECO:0000256" key="2">
    <source>
        <dbReference type="PIRSR" id="PIRSR011396-2"/>
    </source>
</evidence>
<dbReference type="RefSeq" id="WP_016389348.1">
    <property type="nucleotide sequence ID" value="NC_018868.3"/>
</dbReference>
<reference evidence="3 4" key="1">
    <citation type="journal article" date="2013" name="Genome Announc.">
        <title>Complete genome sequence of Simiduia agarivorans SA1(T), a marine bacterium able to degrade a variety of polysaccharides.</title>
        <authorList>
            <person name="Lin S.Y."/>
            <person name="Shieh W.Y."/>
            <person name="Chen J.S."/>
            <person name="Tang S.L."/>
        </authorList>
    </citation>
    <scope>NUCLEOTIDE SEQUENCE [LARGE SCALE GENOMIC DNA]</scope>
    <source>
        <strain evidence="4">DSM 21679 / JCM 13881 / BCRC 17597 / SA1</strain>
    </source>
</reference>
<dbReference type="InterPro" id="IPR033856">
    <property type="entry name" value="Trp_halogen"/>
</dbReference>
<keyword evidence="2" id="KW-0274">FAD</keyword>